<dbReference type="EMBL" id="VDCV01000008">
    <property type="protein sequence ID" value="KAB5544217.1"/>
    <property type="molecule type" value="Genomic_DNA"/>
</dbReference>
<name>A0A5N5LNA2_9ROSI</name>
<proteinExistence type="predicted"/>
<dbReference type="GO" id="GO:0019210">
    <property type="term" value="F:kinase inhibitor activity"/>
    <property type="evidence" value="ECO:0007669"/>
    <property type="project" value="InterPro"/>
</dbReference>
<organism evidence="2 3">
    <name type="scientific">Salix brachista</name>
    <dbReference type="NCBI Taxonomy" id="2182728"/>
    <lineage>
        <taxon>Eukaryota</taxon>
        <taxon>Viridiplantae</taxon>
        <taxon>Streptophyta</taxon>
        <taxon>Embryophyta</taxon>
        <taxon>Tracheophyta</taxon>
        <taxon>Spermatophyta</taxon>
        <taxon>Magnoliopsida</taxon>
        <taxon>eudicotyledons</taxon>
        <taxon>Gunneridae</taxon>
        <taxon>Pentapetalae</taxon>
        <taxon>rosids</taxon>
        <taxon>fabids</taxon>
        <taxon>Malpighiales</taxon>
        <taxon>Salicaceae</taxon>
        <taxon>Saliceae</taxon>
        <taxon>Salix</taxon>
    </lineage>
</organism>
<reference evidence="3" key="1">
    <citation type="journal article" date="2019" name="Gigascience">
        <title>De novo genome assembly of the endangered Acer yangbiense, a plant species with extremely small populations endemic to Yunnan Province, China.</title>
        <authorList>
            <person name="Yang J."/>
            <person name="Wariss H.M."/>
            <person name="Tao L."/>
            <person name="Zhang R."/>
            <person name="Yun Q."/>
            <person name="Hollingsworth P."/>
            <person name="Dao Z."/>
            <person name="Luo G."/>
            <person name="Guo H."/>
            <person name="Ma Y."/>
            <person name="Sun W."/>
        </authorList>
    </citation>
    <scope>NUCLEOTIDE SEQUENCE [LARGE SCALE GENOMIC DNA]</scope>
    <source>
        <strain evidence="3">cv. br00</strain>
    </source>
</reference>
<dbReference type="GO" id="GO:0005886">
    <property type="term" value="C:plasma membrane"/>
    <property type="evidence" value="ECO:0007669"/>
    <property type="project" value="InterPro"/>
</dbReference>
<sequence length="401" mass="44899">MLHFPSIPPHQTQLPQVTPQTQTSNPESELPLKHSELIEMAMSHLLSYDKDDDDDYIDMEVSSRAIFFSQSVSSPPFPKEFEFQMSTTSMEKDTTTSPADELFYKGKLLPLHLPPRLQMVEKILENSKYSSCDHRRDTFEEFFSTPLMTTAPTPTSTSTPFESCNVSPAESCCVSRELNPEEYVFEYSSQFGGFIDGKPKSSWTRKLNLIKQSSLSSKLKSSRAYLKSLFGKSGCSDDSCTVASKVADEVTVSKARESLRPAKKMPFGQIQKDKHQTSATATQNKQKISEDGGGRLHRRSFSMSIKRHSTNKSSSSESSSDSSSFSSSTGSNGFQRLPFPKRSSSAKFEIENPIQGAIAHCKQSQHRFHSRNIVNEAKFYSLSASRMSMCDEQERPVLCRG</sequence>
<comment type="caution">
    <text evidence="2">The sequence shown here is derived from an EMBL/GenBank/DDBJ whole genome shotgun (WGS) entry which is preliminary data.</text>
</comment>
<evidence type="ECO:0000313" key="2">
    <source>
        <dbReference type="EMBL" id="KAB5544217.1"/>
    </source>
</evidence>
<evidence type="ECO:0000256" key="1">
    <source>
        <dbReference type="SAM" id="MobiDB-lite"/>
    </source>
</evidence>
<keyword evidence="3" id="KW-1185">Reference proteome</keyword>
<feature type="compositionally biased region" description="Basic residues" evidence="1">
    <location>
        <begin position="295"/>
        <end position="310"/>
    </location>
</feature>
<feature type="compositionally biased region" description="Low complexity" evidence="1">
    <location>
        <begin position="9"/>
        <end position="23"/>
    </location>
</feature>
<feature type="compositionally biased region" description="Low complexity" evidence="1">
    <location>
        <begin position="313"/>
        <end position="331"/>
    </location>
</feature>
<dbReference type="AlphaFoldDB" id="A0A5N5LNA2"/>
<feature type="region of interest" description="Disordered" evidence="1">
    <location>
        <begin position="257"/>
        <end position="340"/>
    </location>
</feature>
<feature type="region of interest" description="Disordered" evidence="1">
    <location>
        <begin position="1"/>
        <end position="29"/>
    </location>
</feature>
<dbReference type="Proteomes" id="UP000326939">
    <property type="component" value="Chromosome 8"/>
</dbReference>
<accession>A0A5N5LNA2</accession>
<evidence type="ECO:0008006" key="4">
    <source>
        <dbReference type="Google" id="ProtNLM"/>
    </source>
</evidence>
<dbReference type="InterPro" id="IPR039620">
    <property type="entry name" value="BKI1/MAKR1/3/4"/>
</dbReference>
<dbReference type="PANTHER" id="PTHR33312">
    <property type="entry name" value="MEMBRANE-ASSOCIATED KINASE REGULATOR 4-RELATED"/>
    <property type="match status" value="1"/>
</dbReference>
<evidence type="ECO:0000313" key="3">
    <source>
        <dbReference type="Proteomes" id="UP000326939"/>
    </source>
</evidence>
<dbReference type="PANTHER" id="PTHR33312:SF5">
    <property type="entry name" value="MEMBRANE-ASSOCIATED KINASE REGULATOR 4-RELATED"/>
    <property type="match status" value="1"/>
</dbReference>
<gene>
    <name evidence="2" type="ORF">DKX38_012329</name>
</gene>
<feature type="compositionally biased region" description="Polar residues" evidence="1">
    <location>
        <begin position="277"/>
        <end position="286"/>
    </location>
</feature>
<protein>
    <recommendedName>
        <fullName evidence="4">Membrane-associated kinase regulator 4</fullName>
    </recommendedName>
</protein>